<keyword evidence="1 3" id="KW-0808">Transferase</keyword>
<dbReference type="CDD" id="cd02027">
    <property type="entry name" value="APSK"/>
    <property type="match status" value="1"/>
</dbReference>
<evidence type="ECO:0000256" key="1">
    <source>
        <dbReference type="ARBA" id="ARBA00022679"/>
    </source>
</evidence>
<dbReference type="PANTHER" id="PTHR42700:SF1">
    <property type="entry name" value="SULFATE ADENYLYLTRANSFERASE"/>
    <property type="match status" value="1"/>
</dbReference>
<dbReference type="Proteomes" id="UP000037997">
    <property type="component" value="Unassembled WGS sequence"/>
</dbReference>
<dbReference type="STRING" id="35818.HPU229336_03935"/>
<dbReference type="InterPro" id="IPR059117">
    <property type="entry name" value="APS_kinase_dom"/>
</dbReference>
<dbReference type="Pfam" id="PF01583">
    <property type="entry name" value="APS_kinase"/>
    <property type="match status" value="1"/>
</dbReference>
<name>A0A0N1ECE3_9HELI</name>
<dbReference type="InterPro" id="IPR050512">
    <property type="entry name" value="Sulf_AdTrans/APS_kinase"/>
</dbReference>
<dbReference type="GO" id="GO:0010134">
    <property type="term" value="P:sulfate assimilation via adenylyl sulfate reduction"/>
    <property type="evidence" value="ECO:0007669"/>
    <property type="project" value="TreeGrafter"/>
</dbReference>
<keyword evidence="3" id="KW-0418">Kinase</keyword>
<dbReference type="EC" id="2.7.1.25" evidence="3"/>
<dbReference type="AlphaFoldDB" id="A0A0N1ECE3"/>
<dbReference type="EMBL" id="JNOC01000050">
    <property type="protein sequence ID" value="KPH55266.1"/>
    <property type="molecule type" value="Genomic_DNA"/>
</dbReference>
<evidence type="ECO:0000313" key="3">
    <source>
        <dbReference type="EMBL" id="KPH55266.1"/>
    </source>
</evidence>
<sequence length="174" mass="19793">MKQYIKNGKGLVIWVCGLAGSGKSTIGFSLYEALKEKNPNIVYLDGDELRDLLGHYDYDKQGRIEVALKRSKFAHFLSEQGLIVVVTTISMFKEVYIYNRKTLENYLEVYIKCDLDELKRRNQKGLYSGALEGKIKNVVGIDIAFDEPRAEIVVDNNLQNNLKQKVENILSLLG</sequence>
<feature type="domain" description="APS kinase" evidence="2">
    <location>
        <begin position="9"/>
        <end position="154"/>
    </location>
</feature>
<dbReference type="GO" id="GO:0005524">
    <property type="term" value="F:ATP binding"/>
    <property type="evidence" value="ECO:0007669"/>
    <property type="project" value="InterPro"/>
</dbReference>
<dbReference type="NCBIfam" id="NF004041">
    <property type="entry name" value="PRK05541.1"/>
    <property type="match status" value="1"/>
</dbReference>
<dbReference type="GO" id="GO:0019379">
    <property type="term" value="P:sulfate assimilation, phosphoadenylyl sulfate reduction by phosphoadenylyl-sulfate reductase (thioredoxin)"/>
    <property type="evidence" value="ECO:0007669"/>
    <property type="project" value="TreeGrafter"/>
</dbReference>
<accession>A0A0N1ECE3</accession>
<reference evidence="3 4" key="1">
    <citation type="submission" date="2014-06" db="EMBL/GenBank/DDBJ databases">
        <title>Helicobacter pullorum isolates in fresh chicken meat - phenotypic and genotypic features.</title>
        <authorList>
            <person name="Borges V."/>
            <person name="Santos A."/>
            <person name="Correia C.B."/>
            <person name="Saraiva M."/>
            <person name="Menard A."/>
            <person name="Vieira L."/>
            <person name="Sampaio D.A."/>
            <person name="Gomes J.P."/>
            <person name="Oleastro M."/>
        </authorList>
    </citation>
    <scope>NUCLEOTIDE SEQUENCE [LARGE SCALE GENOMIC DNA]</scope>
    <source>
        <strain evidence="3 4">229334/12</strain>
    </source>
</reference>
<dbReference type="PATRIC" id="fig|35818.11.peg.1883"/>
<dbReference type="GO" id="GO:0005737">
    <property type="term" value="C:cytoplasm"/>
    <property type="evidence" value="ECO:0007669"/>
    <property type="project" value="TreeGrafter"/>
</dbReference>
<dbReference type="GO" id="GO:0004781">
    <property type="term" value="F:sulfate adenylyltransferase (ATP) activity"/>
    <property type="evidence" value="ECO:0007669"/>
    <property type="project" value="TreeGrafter"/>
</dbReference>
<proteinExistence type="predicted"/>
<evidence type="ECO:0000313" key="4">
    <source>
        <dbReference type="Proteomes" id="UP000037997"/>
    </source>
</evidence>
<gene>
    <name evidence="3" type="ORF">HPU229334_09525</name>
</gene>
<dbReference type="PANTHER" id="PTHR42700">
    <property type="entry name" value="SULFATE ADENYLYLTRANSFERASE"/>
    <property type="match status" value="1"/>
</dbReference>
<dbReference type="GO" id="GO:0004020">
    <property type="term" value="F:adenylylsulfate kinase activity"/>
    <property type="evidence" value="ECO:0007669"/>
    <property type="project" value="UniProtKB-EC"/>
</dbReference>
<dbReference type="InterPro" id="IPR027417">
    <property type="entry name" value="P-loop_NTPase"/>
</dbReference>
<dbReference type="Gene3D" id="3.40.50.300">
    <property type="entry name" value="P-loop containing nucleotide triphosphate hydrolases"/>
    <property type="match status" value="1"/>
</dbReference>
<protein>
    <submittedName>
        <fullName evidence="3">Adenylylsulfate kinase</fullName>
        <ecNumber evidence="3">2.7.1.25</ecNumber>
    </submittedName>
</protein>
<dbReference type="SUPFAM" id="SSF52540">
    <property type="entry name" value="P-loop containing nucleoside triphosphate hydrolases"/>
    <property type="match status" value="1"/>
</dbReference>
<organism evidence="3 4">
    <name type="scientific">Helicobacter pullorum</name>
    <dbReference type="NCBI Taxonomy" id="35818"/>
    <lineage>
        <taxon>Bacteria</taxon>
        <taxon>Pseudomonadati</taxon>
        <taxon>Campylobacterota</taxon>
        <taxon>Epsilonproteobacteria</taxon>
        <taxon>Campylobacterales</taxon>
        <taxon>Helicobacteraceae</taxon>
        <taxon>Helicobacter</taxon>
    </lineage>
</organism>
<comment type="caution">
    <text evidence="3">The sequence shown here is derived from an EMBL/GenBank/DDBJ whole genome shotgun (WGS) entry which is preliminary data.</text>
</comment>
<dbReference type="RefSeq" id="WP_054198341.1">
    <property type="nucleotide sequence ID" value="NZ_JNOC01000050.1"/>
</dbReference>
<evidence type="ECO:0000259" key="2">
    <source>
        <dbReference type="Pfam" id="PF01583"/>
    </source>
</evidence>